<sequence>MSKPKKTKLTAADIRKALEKSYGLEAVLVFEVPDATGHRQKPRRIDAIAVGCWPSRGLYLHAIEIKVSRGDFLRELKDPEKAETLARNCDTMSIAAPKGMVKADELPATWGLLEVSESGKVYKTKAAATTERPPPDHGFYVALVRAVVEQRSEKKELEAIRDKAS</sequence>
<feature type="non-terminal residue" evidence="1">
    <location>
        <position position="165"/>
    </location>
</feature>
<dbReference type="EMBL" id="BARS01003865">
    <property type="protein sequence ID" value="GAF69348.1"/>
    <property type="molecule type" value="Genomic_DNA"/>
</dbReference>
<proteinExistence type="predicted"/>
<accession>X0RKN1</accession>
<name>X0RKN1_9ZZZZ</name>
<comment type="caution">
    <text evidence="1">The sequence shown here is derived from an EMBL/GenBank/DDBJ whole genome shotgun (WGS) entry which is preliminary data.</text>
</comment>
<organism evidence="1">
    <name type="scientific">marine sediment metagenome</name>
    <dbReference type="NCBI Taxonomy" id="412755"/>
    <lineage>
        <taxon>unclassified sequences</taxon>
        <taxon>metagenomes</taxon>
        <taxon>ecological metagenomes</taxon>
    </lineage>
</organism>
<dbReference type="AlphaFoldDB" id="X0RKN1"/>
<gene>
    <name evidence="1" type="ORF">S01H1_07505</name>
</gene>
<evidence type="ECO:0000313" key="1">
    <source>
        <dbReference type="EMBL" id="GAF69348.1"/>
    </source>
</evidence>
<protein>
    <submittedName>
        <fullName evidence="1">Uncharacterized protein</fullName>
    </submittedName>
</protein>
<reference evidence="1" key="1">
    <citation type="journal article" date="2014" name="Front. Microbiol.">
        <title>High frequency of phylogenetically diverse reductive dehalogenase-homologous genes in deep subseafloor sedimentary metagenomes.</title>
        <authorList>
            <person name="Kawai M."/>
            <person name="Futagami T."/>
            <person name="Toyoda A."/>
            <person name="Takaki Y."/>
            <person name="Nishi S."/>
            <person name="Hori S."/>
            <person name="Arai W."/>
            <person name="Tsubouchi T."/>
            <person name="Morono Y."/>
            <person name="Uchiyama I."/>
            <person name="Ito T."/>
            <person name="Fujiyama A."/>
            <person name="Inagaki F."/>
            <person name="Takami H."/>
        </authorList>
    </citation>
    <scope>NUCLEOTIDE SEQUENCE</scope>
    <source>
        <strain evidence="1">Expedition CK06-06</strain>
    </source>
</reference>